<dbReference type="Gene3D" id="1.10.10.10">
    <property type="entry name" value="Winged helix-like DNA-binding domain superfamily/Winged helix DNA-binding domain"/>
    <property type="match status" value="1"/>
</dbReference>
<reference evidence="6" key="1">
    <citation type="journal article" date="2020" name="mSystems">
        <title>Genome- and Community-Level Interaction Insights into Carbon Utilization and Element Cycling Functions of Hydrothermarchaeota in Hydrothermal Sediment.</title>
        <authorList>
            <person name="Zhou Z."/>
            <person name="Liu Y."/>
            <person name="Xu W."/>
            <person name="Pan J."/>
            <person name="Luo Z.H."/>
            <person name="Li M."/>
        </authorList>
    </citation>
    <scope>NUCLEOTIDE SEQUENCE [LARGE SCALE GENOMIC DNA]</scope>
    <source>
        <strain evidence="6">SpSt-716</strain>
    </source>
</reference>
<feature type="domain" description="RecX second three-helical" evidence="5">
    <location>
        <begin position="35"/>
        <end position="73"/>
    </location>
</feature>
<dbReference type="GO" id="GO:0005737">
    <property type="term" value="C:cytoplasm"/>
    <property type="evidence" value="ECO:0007669"/>
    <property type="project" value="UniProtKB-SubCell"/>
</dbReference>
<evidence type="ECO:0000256" key="4">
    <source>
        <dbReference type="ARBA" id="ARBA00022490"/>
    </source>
</evidence>
<evidence type="ECO:0000256" key="3">
    <source>
        <dbReference type="ARBA" id="ARBA00018111"/>
    </source>
</evidence>
<comment type="similarity">
    <text evidence="2">Belongs to the RecX family.</text>
</comment>
<dbReference type="InterPro" id="IPR053924">
    <property type="entry name" value="RecX_HTH_2nd"/>
</dbReference>
<organism evidence="6">
    <name type="scientific">Candidatus Caldatribacterium californiense</name>
    <dbReference type="NCBI Taxonomy" id="1454726"/>
    <lineage>
        <taxon>Bacteria</taxon>
        <taxon>Pseudomonadati</taxon>
        <taxon>Atribacterota</taxon>
        <taxon>Atribacteria</taxon>
        <taxon>Atribacterales</taxon>
        <taxon>Candidatus Caldatribacteriaceae</taxon>
        <taxon>Candidatus Caldatribacterium</taxon>
    </lineage>
</organism>
<proteinExistence type="inferred from homology"/>
<evidence type="ECO:0000256" key="2">
    <source>
        <dbReference type="ARBA" id="ARBA00009695"/>
    </source>
</evidence>
<evidence type="ECO:0000259" key="5">
    <source>
        <dbReference type="Pfam" id="PF02631"/>
    </source>
</evidence>
<protein>
    <recommendedName>
        <fullName evidence="3">Regulatory protein RecX</fullName>
    </recommendedName>
</protein>
<dbReference type="InterPro" id="IPR036388">
    <property type="entry name" value="WH-like_DNA-bd_sf"/>
</dbReference>
<evidence type="ECO:0000256" key="1">
    <source>
        <dbReference type="ARBA" id="ARBA00004496"/>
    </source>
</evidence>
<name>A0A7V3YN21_9BACT</name>
<keyword evidence="4" id="KW-0963">Cytoplasm</keyword>
<comment type="caution">
    <text evidence="6">The sequence shown here is derived from an EMBL/GenBank/DDBJ whole genome shotgun (WGS) entry which is preliminary data.</text>
</comment>
<dbReference type="AlphaFoldDB" id="A0A7V3YN21"/>
<evidence type="ECO:0000313" key="6">
    <source>
        <dbReference type="EMBL" id="HGI75683.1"/>
    </source>
</evidence>
<sequence>MCTSWEIREALRREGFPDAVLEEAIALLSERGYLNDRAYVSAYVEERRQINPRGFFALRHELKERGIPSPLLAELRSVYPLEVEVEDVVRLLSFWQARGEDRERFWRRLRARGFAEEAIECGWSLFFGSPRP</sequence>
<dbReference type="EMBL" id="DTEN01000337">
    <property type="protein sequence ID" value="HGI75683.1"/>
    <property type="molecule type" value="Genomic_DNA"/>
</dbReference>
<dbReference type="Pfam" id="PF02631">
    <property type="entry name" value="RecX_HTH2"/>
    <property type="match status" value="1"/>
</dbReference>
<comment type="subcellular location">
    <subcellularLocation>
        <location evidence="1">Cytoplasm</location>
    </subcellularLocation>
</comment>
<gene>
    <name evidence="6" type="ORF">ENU96_08415</name>
</gene>
<accession>A0A7V3YN21</accession>